<proteinExistence type="predicted"/>
<organism evidence="1 2">
    <name type="scientific">Thalictrum thalictroides</name>
    <name type="common">Rue-anemone</name>
    <name type="synonym">Anemone thalictroides</name>
    <dbReference type="NCBI Taxonomy" id="46969"/>
    <lineage>
        <taxon>Eukaryota</taxon>
        <taxon>Viridiplantae</taxon>
        <taxon>Streptophyta</taxon>
        <taxon>Embryophyta</taxon>
        <taxon>Tracheophyta</taxon>
        <taxon>Spermatophyta</taxon>
        <taxon>Magnoliopsida</taxon>
        <taxon>Ranunculales</taxon>
        <taxon>Ranunculaceae</taxon>
        <taxon>Thalictroideae</taxon>
        <taxon>Thalictrum</taxon>
    </lineage>
</organism>
<dbReference type="EMBL" id="JABWDY010036866">
    <property type="protein sequence ID" value="KAF5180855.1"/>
    <property type="molecule type" value="Genomic_DNA"/>
</dbReference>
<evidence type="ECO:0000313" key="2">
    <source>
        <dbReference type="Proteomes" id="UP000554482"/>
    </source>
</evidence>
<sequence>MLWERLKGVQLDFETSPSHSNLRKGVAIYRQYRLWCKRENKYWAQRANLNVDVWGDMNIKFFRLKTKVGRSNNKIISVMADNGTLTSTTAQTSGLFLNHFNNIFSMHTPPIEELIASYWRPSLVSSEDNIKLLKP</sequence>
<comment type="caution">
    <text evidence="1">The sequence shown here is derived from an EMBL/GenBank/DDBJ whole genome shotgun (WGS) entry which is preliminary data.</text>
</comment>
<name>A0A7J6V9J1_THATH</name>
<accession>A0A7J6V9J1</accession>
<evidence type="ECO:0000313" key="1">
    <source>
        <dbReference type="EMBL" id="KAF5180855.1"/>
    </source>
</evidence>
<keyword evidence="2" id="KW-1185">Reference proteome</keyword>
<gene>
    <name evidence="1" type="ORF">FRX31_029556</name>
</gene>
<dbReference type="AlphaFoldDB" id="A0A7J6V9J1"/>
<reference evidence="1 2" key="1">
    <citation type="submission" date="2020-06" db="EMBL/GenBank/DDBJ databases">
        <title>Transcriptomic and genomic resources for Thalictrum thalictroides and T. hernandezii: Facilitating candidate gene discovery in an emerging model plant lineage.</title>
        <authorList>
            <person name="Arias T."/>
            <person name="Riano-Pachon D.M."/>
            <person name="Di Stilio V.S."/>
        </authorList>
    </citation>
    <scope>NUCLEOTIDE SEQUENCE [LARGE SCALE GENOMIC DNA]</scope>
    <source>
        <strain evidence="2">cv. WT478/WT964</strain>
        <tissue evidence="1">Leaves</tissue>
    </source>
</reference>
<dbReference type="Proteomes" id="UP000554482">
    <property type="component" value="Unassembled WGS sequence"/>
</dbReference>
<protein>
    <submittedName>
        <fullName evidence="1">Uncharacterized protein</fullName>
    </submittedName>
</protein>